<evidence type="ECO:0000256" key="4">
    <source>
        <dbReference type="PIRSR" id="PIRSR606710-1"/>
    </source>
</evidence>
<sequence length="331" mass="34817">MSRVSVRTAGLSLSSVAAVLLLVGCANGGSFAGQGNSPLPEAGHFLIDQDFADPDVLTTPDSFFAYATNSAAANVQVATSSDLEHWTVSQTDALPELPAWATTGKTWAPDVSQVGPNQFVMYYVAASVDPAAQCIGAATSSSPDGPFTPVGDIPLVCPADEGGAIDPASFLDADGTRYLLWKNDGNCCGLDTWLQIAKVSPDGAHLTSTPTKLLKQTLPWEGQVVEAPTLIRHDGSYALLYSANDYSAGEYKIGYATASSVLGPYTKHDAPLLSTTLSKNGYSGPGGQDVVQSKNDTDSLIFHSWNDSLIYRGMNAVKMNWANGHPVIEIP</sequence>
<dbReference type="CDD" id="cd08999">
    <property type="entry name" value="GH43_ABN-like"/>
    <property type="match status" value="1"/>
</dbReference>
<keyword evidence="3 6" id="KW-0326">Glycosidase</keyword>
<evidence type="ECO:0000313" key="8">
    <source>
        <dbReference type="Proteomes" id="UP000297643"/>
    </source>
</evidence>
<dbReference type="GO" id="GO:0005975">
    <property type="term" value="P:carbohydrate metabolic process"/>
    <property type="evidence" value="ECO:0007669"/>
    <property type="project" value="InterPro"/>
</dbReference>
<dbReference type="InterPro" id="IPR006710">
    <property type="entry name" value="Glyco_hydro_43"/>
</dbReference>
<feature type="active site" description="Proton acceptor" evidence="4">
    <location>
        <position position="53"/>
    </location>
</feature>
<proteinExistence type="inferred from homology"/>
<evidence type="ECO:0000313" key="7">
    <source>
        <dbReference type="EMBL" id="TFC03582.1"/>
    </source>
</evidence>
<dbReference type="AlphaFoldDB" id="A0A4V3ICW0"/>
<dbReference type="InterPro" id="IPR051795">
    <property type="entry name" value="Glycosyl_Hydrlase_43"/>
</dbReference>
<dbReference type="EMBL" id="SOFM01000027">
    <property type="protein sequence ID" value="TFC03582.1"/>
    <property type="molecule type" value="Genomic_DNA"/>
</dbReference>
<dbReference type="InterPro" id="IPR023296">
    <property type="entry name" value="Glyco_hydro_beta-prop_sf"/>
</dbReference>
<keyword evidence="8" id="KW-1185">Reference proteome</keyword>
<dbReference type="Gene3D" id="2.115.10.20">
    <property type="entry name" value="Glycosyl hydrolase domain, family 43"/>
    <property type="match status" value="1"/>
</dbReference>
<evidence type="ECO:0000256" key="1">
    <source>
        <dbReference type="ARBA" id="ARBA00009865"/>
    </source>
</evidence>
<keyword evidence="2 6" id="KW-0378">Hydrolase</keyword>
<dbReference type="PANTHER" id="PTHR42812:SF5">
    <property type="entry name" value="ENDO-ARABINASE"/>
    <property type="match status" value="1"/>
</dbReference>
<evidence type="ECO:0000256" key="5">
    <source>
        <dbReference type="PIRSR" id="PIRSR606710-2"/>
    </source>
</evidence>
<reference evidence="7 8" key="1">
    <citation type="submission" date="2019-03" db="EMBL/GenBank/DDBJ databases">
        <title>Genomics of glacier-inhabiting Cryobacterium strains.</title>
        <authorList>
            <person name="Liu Q."/>
            <person name="Xin Y.-H."/>
        </authorList>
    </citation>
    <scope>NUCLEOTIDE SEQUENCE [LARGE SCALE GENOMIC DNA]</scope>
    <source>
        <strain evidence="7 8">RHLT2-21</strain>
    </source>
</reference>
<dbReference type="GO" id="GO:0004553">
    <property type="term" value="F:hydrolase activity, hydrolyzing O-glycosyl compounds"/>
    <property type="evidence" value="ECO:0007669"/>
    <property type="project" value="InterPro"/>
</dbReference>
<evidence type="ECO:0008006" key="9">
    <source>
        <dbReference type="Google" id="ProtNLM"/>
    </source>
</evidence>
<evidence type="ECO:0000256" key="2">
    <source>
        <dbReference type="ARBA" id="ARBA00022801"/>
    </source>
</evidence>
<feature type="active site" description="Proton donor" evidence="4">
    <location>
        <position position="226"/>
    </location>
</feature>
<dbReference type="SUPFAM" id="SSF75005">
    <property type="entry name" value="Arabinanase/levansucrase/invertase"/>
    <property type="match status" value="1"/>
</dbReference>
<comment type="similarity">
    <text evidence="1 6">Belongs to the glycosyl hydrolase 43 family.</text>
</comment>
<dbReference type="PANTHER" id="PTHR42812">
    <property type="entry name" value="BETA-XYLOSIDASE"/>
    <property type="match status" value="1"/>
</dbReference>
<accession>A0A4V3ICW0</accession>
<evidence type="ECO:0000256" key="3">
    <source>
        <dbReference type="ARBA" id="ARBA00023295"/>
    </source>
</evidence>
<protein>
    <recommendedName>
        <fullName evidence="9">Arabinan endo-1,5-alpha-L-arabinosidase</fullName>
    </recommendedName>
</protein>
<gene>
    <name evidence="7" type="ORF">E3O32_09735</name>
</gene>
<comment type="caution">
    <text evidence="7">The sequence shown here is derived from an EMBL/GenBank/DDBJ whole genome shotgun (WGS) entry which is preliminary data.</text>
</comment>
<name>A0A4V3ICW0_9MICO</name>
<dbReference type="PROSITE" id="PS51257">
    <property type="entry name" value="PROKAR_LIPOPROTEIN"/>
    <property type="match status" value="1"/>
</dbReference>
<organism evidence="7 8">
    <name type="scientific">Cryobacterium mannosilyticum</name>
    <dbReference type="NCBI Taxonomy" id="1259190"/>
    <lineage>
        <taxon>Bacteria</taxon>
        <taxon>Bacillati</taxon>
        <taxon>Actinomycetota</taxon>
        <taxon>Actinomycetes</taxon>
        <taxon>Micrococcales</taxon>
        <taxon>Microbacteriaceae</taxon>
        <taxon>Cryobacterium</taxon>
    </lineage>
</organism>
<evidence type="ECO:0000256" key="6">
    <source>
        <dbReference type="RuleBase" id="RU361187"/>
    </source>
</evidence>
<dbReference type="Pfam" id="PF04616">
    <property type="entry name" value="Glyco_hydro_43"/>
    <property type="match status" value="1"/>
</dbReference>
<dbReference type="Proteomes" id="UP000297643">
    <property type="component" value="Unassembled WGS sequence"/>
</dbReference>
<feature type="site" description="Important for catalytic activity, responsible for pKa modulation of the active site Glu and correct orientation of both the proton donor and substrate" evidence="5">
    <location>
        <position position="166"/>
    </location>
</feature>